<protein>
    <submittedName>
        <fullName evidence="2">Uncharacterized protein</fullName>
    </submittedName>
</protein>
<dbReference type="PANTHER" id="PTHR35394">
    <property type="entry name" value="DUF3176 DOMAIN-CONTAINING PROTEIN"/>
    <property type="match status" value="1"/>
</dbReference>
<keyword evidence="1" id="KW-0472">Membrane</keyword>
<reference evidence="2" key="1">
    <citation type="submission" date="2023-06" db="EMBL/GenBank/DDBJ databases">
        <title>Multi-omics analyses reveal the molecular pathogenesis toolkit of Lasiodiplodia hormozganensis, a cross-kingdom pathogen.</title>
        <authorList>
            <person name="Felix C."/>
            <person name="Meneses R."/>
            <person name="Goncalves M.F.M."/>
            <person name="Tilleman L."/>
            <person name="Duarte A.S."/>
            <person name="Jorrin-Novo J.V."/>
            <person name="Van De Peer Y."/>
            <person name="Deforce D."/>
            <person name="Van Nieuwerburgh F."/>
            <person name="Esteves A.C."/>
            <person name="Alves A."/>
        </authorList>
    </citation>
    <scope>NUCLEOTIDE SEQUENCE</scope>
    <source>
        <strain evidence="2">CBS 339.90</strain>
    </source>
</reference>
<accession>A0AA39YM85</accession>
<gene>
    <name evidence="2" type="ORF">DIS24_g5345</name>
</gene>
<evidence type="ECO:0000313" key="2">
    <source>
        <dbReference type="EMBL" id="KAK0654237.1"/>
    </source>
</evidence>
<name>A0AA39YM85_9PEZI</name>
<dbReference type="EMBL" id="JAUJDW010000022">
    <property type="protein sequence ID" value="KAK0654237.1"/>
    <property type="molecule type" value="Genomic_DNA"/>
</dbReference>
<keyword evidence="3" id="KW-1185">Reference proteome</keyword>
<comment type="caution">
    <text evidence="2">The sequence shown here is derived from an EMBL/GenBank/DDBJ whole genome shotgun (WGS) entry which is preliminary data.</text>
</comment>
<evidence type="ECO:0000313" key="3">
    <source>
        <dbReference type="Proteomes" id="UP001175001"/>
    </source>
</evidence>
<keyword evidence="1" id="KW-1133">Transmembrane helix</keyword>
<feature type="transmembrane region" description="Helical" evidence="1">
    <location>
        <begin position="249"/>
        <end position="270"/>
    </location>
</feature>
<evidence type="ECO:0000256" key="1">
    <source>
        <dbReference type="SAM" id="Phobius"/>
    </source>
</evidence>
<proteinExistence type="predicted"/>
<dbReference type="PANTHER" id="PTHR35394:SF5">
    <property type="entry name" value="DUF3176 DOMAIN-CONTAINING PROTEIN"/>
    <property type="match status" value="1"/>
</dbReference>
<dbReference type="Proteomes" id="UP001175001">
    <property type="component" value="Unassembled WGS sequence"/>
</dbReference>
<organism evidence="2 3">
    <name type="scientific">Lasiodiplodia hormozganensis</name>
    <dbReference type="NCBI Taxonomy" id="869390"/>
    <lineage>
        <taxon>Eukaryota</taxon>
        <taxon>Fungi</taxon>
        <taxon>Dikarya</taxon>
        <taxon>Ascomycota</taxon>
        <taxon>Pezizomycotina</taxon>
        <taxon>Dothideomycetes</taxon>
        <taxon>Dothideomycetes incertae sedis</taxon>
        <taxon>Botryosphaeriales</taxon>
        <taxon>Botryosphaeriaceae</taxon>
        <taxon>Lasiodiplodia</taxon>
    </lineage>
</organism>
<keyword evidence="1" id="KW-0812">Transmembrane</keyword>
<sequence>MICTWPDFTTLGICSECADVTRSTQVWSAVKGKWDGSVLLTTPKGPGLLILDAPGGTKDPMGRLGSEVAVSARKDIDKDAAVILDFAYAQEIPEAVSTGGETPYVVTECQLKWCAKIFRDVKSVNRSMQYNVTELQLQTVDPLDYGCDVTHLLSPNTTATIPPFPYPHSLPDIAFLVRDYDSRTLASVLIDEMHNDDAGNSNRMLLYHPTNVSAAAGRIAAALTNLVRSNGDSVVGEYSYGGDCVVVGWYWVWLVDGFVLLQLLMLLCALRRR</sequence>
<dbReference type="AlphaFoldDB" id="A0AA39YM85"/>